<dbReference type="InterPro" id="IPR014962">
    <property type="entry name" value="YolD"/>
</dbReference>
<dbReference type="EMBL" id="JBHUIO010000026">
    <property type="protein sequence ID" value="MFD2172441.1"/>
    <property type="molecule type" value="Genomic_DNA"/>
</dbReference>
<evidence type="ECO:0000313" key="2">
    <source>
        <dbReference type="Proteomes" id="UP001597343"/>
    </source>
</evidence>
<name>A0ABW5A4D9_9BACL</name>
<organism evidence="1 2">
    <name type="scientific">Tumebacillus lipolyticus</name>
    <dbReference type="NCBI Taxonomy" id="1280370"/>
    <lineage>
        <taxon>Bacteria</taxon>
        <taxon>Bacillati</taxon>
        <taxon>Bacillota</taxon>
        <taxon>Bacilli</taxon>
        <taxon>Bacillales</taxon>
        <taxon>Alicyclobacillaceae</taxon>
        <taxon>Tumebacillus</taxon>
    </lineage>
</organism>
<proteinExistence type="predicted"/>
<evidence type="ECO:0000313" key="1">
    <source>
        <dbReference type="EMBL" id="MFD2172441.1"/>
    </source>
</evidence>
<dbReference type="RefSeq" id="WP_386049826.1">
    <property type="nucleotide sequence ID" value="NZ_JBHUIO010000026.1"/>
</dbReference>
<protein>
    <submittedName>
        <fullName evidence="1">YolD-like family protein</fullName>
    </submittedName>
</protein>
<comment type="caution">
    <text evidence="1">The sequence shown here is derived from an EMBL/GenBank/DDBJ whole genome shotgun (WGS) entry which is preliminary data.</text>
</comment>
<dbReference type="Pfam" id="PF08863">
    <property type="entry name" value="YolD"/>
    <property type="match status" value="1"/>
</dbReference>
<dbReference type="Proteomes" id="UP001597343">
    <property type="component" value="Unassembled WGS sequence"/>
</dbReference>
<gene>
    <name evidence="1" type="ORF">ACFSOY_21075</name>
</gene>
<keyword evidence="2" id="KW-1185">Reference proteome</keyword>
<accession>A0ABW5A4D9</accession>
<reference evidence="2" key="1">
    <citation type="journal article" date="2019" name="Int. J. Syst. Evol. Microbiol.">
        <title>The Global Catalogue of Microorganisms (GCM) 10K type strain sequencing project: providing services to taxonomists for standard genome sequencing and annotation.</title>
        <authorList>
            <consortium name="The Broad Institute Genomics Platform"/>
            <consortium name="The Broad Institute Genome Sequencing Center for Infectious Disease"/>
            <person name="Wu L."/>
            <person name="Ma J."/>
        </authorList>
    </citation>
    <scope>NUCLEOTIDE SEQUENCE [LARGE SCALE GENOMIC DNA]</scope>
    <source>
        <strain evidence="2">CGMCC 1.13574</strain>
    </source>
</reference>
<sequence length="107" mass="12275">MRIADGNIFEAMRLVLPEHREAMKRAAVEAKKRSKPTLDEDAWQEIQYTLQEAMERQLPVAVTLFRPLEDEVLIGAPMMRSGSLWLHTEDGALPIDMRRVLKIAFAD</sequence>